<dbReference type="RefSeq" id="WP_322776418.1">
    <property type="nucleotide sequence ID" value="NZ_JARJFB010000023.1"/>
</dbReference>
<feature type="transmembrane region" description="Helical" evidence="8">
    <location>
        <begin position="7"/>
        <end position="27"/>
    </location>
</feature>
<feature type="transmembrane region" description="Helical" evidence="8">
    <location>
        <begin position="82"/>
        <end position="104"/>
    </location>
</feature>
<feature type="transmembrane region" description="Helical" evidence="8">
    <location>
        <begin position="310"/>
        <end position="328"/>
    </location>
</feature>
<feature type="transmembrane region" description="Helical" evidence="8">
    <location>
        <begin position="168"/>
        <end position="193"/>
    </location>
</feature>
<feature type="transmembrane region" description="Helical" evidence="8">
    <location>
        <begin position="249"/>
        <end position="273"/>
    </location>
</feature>
<proteinExistence type="inferred from homology"/>
<evidence type="ECO:0000256" key="2">
    <source>
        <dbReference type="ARBA" id="ARBA00005346"/>
    </source>
</evidence>
<keyword evidence="6 8" id="KW-0472">Membrane</keyword>
<name>A0ABU5NBG0_9RICK</name>
<feature type="transmembrane region" description="Helical" evidence="8">
    <location>
        <begin position="139"/>
        <end position="156"/>
    </location>
</feature>
<reference evidence="10 11" key="1">
    <citation type="submission" date="2023-03" db="EMBL/GenBank/DDBJ databases">
        <title>Host association and intracellularity evolved multiple times independently in the Rickettsiales.</title>
        <authorList>
            <person name="Castelli M."/>
            <person name="Nardi T."/>
            <person name="Gammuto L."/>
            <person name="Bellinzona G."/>
            <person name="Sabaneyeva E."/>
            <person name="Potekhin A."/>
            <person name="Serra V."/>
            <person name="Petroni G."/>
            <person name="Sassera D."/>
        </authorList>
    </citation>
    <scope>NUCLEOTIDE SEQUENCE [LARGE SCALE GENOMIC DNA]</scope>
    <source>
        <strain evidence="10 11">Sr 2-6</strain>
    </source>
</reference>
<evidence type="ECO:0000256" key="4">
    <source>
        <dbReference type="ARBA" id="ARBA00022692"/>
    </source>
</evidence>
<evidence type="ECO:0000256" key="8">
    <source>
        <dbReference type="SAM" id="Phobius"/>
    </source>
</evidence>
<evidence type="ECO:0000256" key="6">
    <source>
        <dbReference type="ARBA" id="ARBA00023136"/>
    </source>
</evidence>
<organism evidence="10 11">
    <name type="scientific">Candidatus Megaera venefica</name>
    <dbReference type="NCBI Taxonomy" id="2055910"/>
    <lineage>
        <taxon>Bacteria</taxon>
        <taxon>Pseudomonadati</taxon>
        <taxon>Pseudomonadota</taxon>
        <taxon>Alphaproteobacteria</taxon>
        <taxon>Rickettsiales</taxon>
        <taxon>Rickettsiaceae</taxon>
        <taxon>Candidatus Megaera</taxon>
    </lineage>
</organism>
<evidence type="ECO:0000259" key="9">
    <source>
        <dbReference type="Pfam" id="PF00361"/>
    </source>
</evidence>
<keyword evidence="3" id="KW-1003">Cell membrane</keyword>
<dbReference type="Proteomes" id="UP001291687">
    <property type="component" value="Unassembled WGS sequence"/>
</dbReference>
<dbReference type="Pfam" id="PF00361">
    <property type="entry name" value="Proton_antipo_M"/>
    <property type="match status" value="1"/>
</dbReference>
<evidence type="ECO:0000313" key="11">
    <source>
        <dbReference type="Proteomes" id="UP001291687"/>
    </source>
</evidence>
<sequence>MNILAKHFPALQILIPFAGALFAVLSFNRFSAWLIAIISMSLSLLLSVYAFQLTKMNAIFYAFGNWPAPIGIEYRLDPLNQPVIIFINAVLLFFLIFGKELINVTITNYIEYGKQHIFYSLLLFAHVGYLGVISTNDLFNIYVFIEISSLSTYVLMSKGRSPKALIGAFDYLIMGTIGATLILIGIGFLFALTGSLNISDVANILSNNDNSRLVITAVAFFITGVILKMAFFPMHFWMIRSYSSTAPFVLSYLAAISSVLGVYITLRFIHFTIDNEAIINSLSLIFRPIAIFTIAICTFLALRSRDFKKVIIYSTASQIGYIFLLITIPEAKQLLFQLLIVDAINKIALFTIVAHIQNKKEDLRFINFVYIERSTFFKTLVAFSLLFSAGMPITSMFLIKINMFDLLISKNLIIEFIIVVLASILALLYHLRLAKAIFFSPHHNETIKIETKLYGLTAIVVIQIISLIYMNNMATLAGYTESVIVN</sequence>
<accession>A0ABU5NBG0</accession>
<dbReference type="EMBL" id="JARJFB010000023">
    <property type="protein sequence ID" value="MEA0970515.1"/>
    <property type="molecule type" value="Genomic_DNA"/>
</dbReference>
<feature type="transmembrane region" description="Helical" evidence="8">
    <location>
        <begin position="376"/>
        <end position="399"/>
    </location>
</feature>
<feature type="transmembrane region" description="Helical" evidence="8">
    <location>
        <begin position="33"/>
        <end position="51"/>
    </location>
</feature>
<comment type="similarity">
    <text evidence="2">Belongs to the CPA3 antiporters (TC 2.A.63) subunit D family.</text>
</comment>
<dbReference type="InterPro" id="IPR050586">
    <property type="entry name" value="CPA3_Na-H_Antiporter_D"/>
</dbReference>
<keyword evidence="4 7" id="KW-0812">Transmembrane</keyword>
<gene>
    <name evidence="10" type="ORF">Megvenef_00481</name>
</gene>
<evidence type="ECO:0000256" key="7">
    <source>
        <dbReference type="RuleBase" id="RU000320"/>
    </source>
</evidence>
<feature type="transmembrane region" description="Helical" evidence="8">
    <location>
        <begin position="116"/>
        <end position="133"/>
    </location>
</feature>
<feature type="transmembrane region" description="Helical" evidence="8">
    <location>
        <begin position="213"/>
        <end position="237"/>
    </location>
</feature>
<feature type="transmembrane region" description="Helical" evidence="8">
    <location>
        <begin position="285"/>
        <end position="303"/>
    </location>
</feature>
<keyword evidence="11" id="KW-1185">Reference proteome</keyword>
<evidence type="ECO:0000313" key="10">
    <source>
        <dbReference type="EMBL" id="MEA0970515.1"/>
    </source>
</evidence>
<feature type="transmembrane region" description="Helical" evidence="8">
    <location>
        <begin position="334"/>
        <end position="356"/>
    </location>
</feature>
<comment type="caution">
    <text evidence="10">The sequence shown here is derived from an EMBL/GenBank/DDBJ whole genome shotgun (WGS) entry which is preliminary data.</text>
</comment>
<evidence type="ECO:0000256" key="1">
    <source>
        <dbReference type="ARBA" id="ARBA00004651"/>
    </source>
</evidence>
<protein>
    <submittedName>
        <fullName evidence="10">MnhD-like Na(+)/H(+) antiporter subunit D</fullName>
    </submittedName>
</protein>
<evidence type="ECO:0000256" key="5">
    <source>
        <dbReference type="ARBA" id="ARBA00022989"/>
    </source>
</evidence>
<evidence type="ECO:0000256" key="3">
    <source>
        <dbReference type="ARBA" id="ARBA00022475"/>
    </source>
</evidence>
<feature type="transmembrane region" description="Helical" evidence="8">
    <location>
        <begin position="411"/>
        <end position="431"/>
    </location>
</feature>
<feature type="transmembrane region" description="Helical" evidence="8">
    <location>
        <begin position="452"/>
        <end position="470"/>
    </location>
</feature>
<dbReference type="NCBIfam" id="NF005142">
    <property type="entry name" value="PRK06591.1"/>
    <property type="match status" value="1"/>
</dbReference>
<feature type="domain" description="NADH:quinone oxidoreductase/Mrp antiporter transmembrane" evidence="9">
    <location>
        <begin position="136"/>
        <end position="425"/>
    </location>
</feature>
<keyword evidence="5 8" id="KW-1133">Transmembrane helix</keyword>
<comment type="subcellular location">
    <subcellularLocation>
        <location evidence="1">Cell membrane</location>
        <topology evidence="1">Multi-pass membrane protein</topology>
    </subcellularLocation>
    <subcellularLocation>
        <location evidence="7">Membrane</location>
        <topology evidence="7">Multi-pass membrane protein</topology>
    </subcellularLocation>
</comment>
<dbReference type="PANTHER" id="PTHR42703:SF1">
    <property type="entry name" value="NA(+)_H(+) ANTIPORTER SUBUNIT D1"/>
    <property type="match status" value="1"/>
</dbReference>
<dbReference type="InterPro" id="IPR001750">
    <property type="entry name" value="ND/Mrp_TM"/>
</dbReference>
<dbReference type="PANTHER" id="PTHR42703">
    <property type="entry name" value="NADH DEHYDROGENASE"/>
    <property type="match status" value="1"/>
</dbReference>